<evidence type="ECO:0000313" key="1">
    <source>
        <dbReference type="EMBL" id="MDN4527417.1"/>
    </source>
</evidence>
<dbReference type="EMBL" id="JAUHTR010000022">
    <property type="protein sequence ID" value="MDN4527417.1"/>
    <property type="molecule type" value="Genomic_DNA"/>
</dbReference>
<evidence type="ECO:0000313" key="2">
    <source>
        <dbReference type="Proteomes" id="UP001172721"/>
    </source>
</evidence>
<accession>A0ABT8I4F0</accession>
<protein>
    <submittedName>
        <fullName evidence="1">Uncharacterized protein</fullName>
    </submittedName>
</protein>
<sequence length="142" mass="16017">MKSSKAQAARWLSRLIQREQIDTLDQPAEGNVFLFTIEGFCERNPTFFICRKTEGLGIGYHSSAKDPVAVPVERHLIEWHVLESATAQERQERILNTLVATIRARKKQYRTCQYCSGKYAPEQGSGQKTCYSCGAPRSSAAF</sequence>
<keyword evidence="2" id="KW-1185">Reference proteome</keyword>
<dbReference type="Proteomes" id="UP001172721">
    <property type="component" value="Unassembled WGS sequence"/>
</dbReference>
<gene>
    <name evidence="1" type="ORF">QYB97_23340</name>
</gene>
<dbReference type="RefSeq" id="WP_301168407.1">
    <property type="nucleotide sequence ID" value="NZ_JAUHTR010000022.1"/>
</dbReference>
<proteinExistence type="predicted"/>
<organism evidence="1 2">
    <name type="scientific">Fictibacillus fluitans</name>
    <dbReference type="NCBI Taxonomy" id="3058422"/>
    <lineage>
        <taxon>Bacteria</taxon>
        <taxon>Bacillati</taxon>
        <taxon>Bacillota</taxon>
        <taxon>Bacilli</taxon>
        <taxon>Bacillales</taxon>
        <taxon>Fictibacillaceae</taxon>
        <taxon>Fictibacillus</taxon>
    </lineage>
</organism>
<reference evidence="1" key="1">
    <citation type="submission" date="2023-07" db="EMBL/GenBank/DDBJ databases">
        <title>Fictibacillus sp. isolated from freshwater pond.</title>
        <authorList>
            <person name="Kirdat K."/>
            <person name="Bhat A."/>
            <person name="Mourya A."/>
            <person name="Yadav A."/>
        </authorList>
    </citation>
    <scope>NUCLEOTIDE SEQUENCE</scope>
    <source>
        <strain evidence="1">NE201</strain>
    </source>
</reference>
<comment type="caution">
    <text evidence="1">The sequence shown here is derived from an EMBL/GenBank/DDBJ whole genome shotgun (WGS) entry which is preliminary data.</text>
</comment>
<name>A0ABT8I4F0_9BACL</name>